<dbReference type="FunCoup" id="A0A6J2KYK9">
    <property type="interactions" value="1882"/>
</dbReference>
<evidence type="ECO:0000256" key="12">
    <source>
        <dbReference type="ARBA" id="ARBA00023242"/>
    </source>
</evidence>
<keyword evidence="13" id="KW-0131">Cell cycle</keyword>
<dbReference type="RefSeq" id="XP_028359709.1">
    <property type="nucleotide sequence ID" value="XM_028503908.2"/>
</dbReference>
<keyword evidence="10" id="KW-0862">Zinc</keyword>
<dbReference type="InterPro" id="IPR034752">
    <property type="entry name" value="Mis18"/>
</dbReference>
<comment type="subunit">
    <text evidence="16">Homodimer, and heterodimer with OIP5/MIS18B. Identified in a complex containing MIS18A, OIP5/MIS18B, MIS18BP1, RBBP7 and RBBP4.</text>
</comment>
<dbReference type="GO" id="GO:0000775">
    <property type="term" value="C:chromosome, centromeric region"/>
    <property type="evidence" value="ECO:0007669"/>
    <property type="project" value="UniProtKB-SubCell"/>
</dbReference>
<evidence type="ECO:0000313" key="21">
    <source>
        <dbReference type="RefSeq" id="XP_028359709.1"/>
    </source>
</evidence>
<evidence type="ECO:0000256" key="2">
    <source>
        <dbReference type="ARBA" id="ARBA00004123"/>
    </source>
</evidence>
<keyword evidence="4" id="KW-0158">Chromosome</keyword>
<comment type="subcellular location">
    <subcellularLocation>
        <location evidence="3">Chromosome</location>
        <location evidence="3">Centromere</location>
    </subcellularLocation>
    <subcellularLocation>
        <location evidence="2">Nucleus</location>
    </subcellularLocation>
</comment>
<keyword evidence="17" id="KW-0175">Coiled coil</keyword>
<dbReference type="CTD" id="54069"/>
<dbReference type="GO" id="GO:0046872">
    <property type="term" value="F:metal ion binding"/>
    <property type="evidence" value="ECO:0007669"/>
    <property type="project" value="UniProtKB-KW"/>
</dbReference>
<evidence type="ECO:0000256" key="8">
    <source>
        <dbReference type="ARBA" id="ARBA00022723"/>
    </source>
</evidence>
<evidence type="ECO:0000256" key="11">
    <source>
        <dbReference type="ARBA" id="ARBA00022843"/>
    </source>
</evidence>
<keyword evidence="11" id="KW-0832">Ubl conjugation</keyword>
<evidence type="ECO:0000256" key="5">
    <source>
        <dbReference type="ARBA" id="ARBA00022499"/>
    </source>
</evidence>
<dbReference type="KEGG" id="pdic:114490020"/>
<organism evidence="20 21">
    <name type="scientific">Phyllostomus discolor</name>
    <name type="common">pale spear-nosed bat</name>
    <dbReference type="NCBI Taxonomy" id="89673"/>
    <lineage>
        <taxon>Eukaryota</taxon>
        <taxon>Metazoa</taxon>
        <taxon>Chordata</taxon>
        <taxon>Craniata</taxon>
        <taxon>Vertebrata</taxon>
        <taxon>Euteleostomi</taxon>
        <taxon>Mammalia</taxon>
        <taxon>Eutheria</taxon>
        <taxon>Laurasiatheria</taxon>
        <taxon>Chiroptera</taxon>
        <taxon>Yangochiroptera</taxon>
        <taxon>Phyllostomidae</taxon>
        <taxon>Phyllostominae</taxon>
        <taxon>Phyllostomus</taxon>
    </lineage>
</organism>
<keyword evidence="20" id="KW-1185">Reference proteome</keyword>
<evidence type="ECO:0000256" key="16">
    <source>
        <dbReference type="ARBA" id="ARBA00046705"/>
    </source>
</evidence>
<evidence type="ECO:0000256" key="17">
    <source>
        <dbReference type="SAM" id="Coils"/>
    </source>
</evidence>
<comment type="function">
    <text evidence="1">Required for recruitment of CENPA to centromeres and normal chromosome segregation during mitosis.</text>
</comment>
<feature type="coiled-coil region" evidence="17">
    <location>
        <begin position="200"/>
        <end position="227"/>
    </location>
</feature>
<dbReference type="AlphaFoldDB" id="A0A6J2KYK9"/>
<feature type="compositionally biased region" description="Low complexity" evidence="18">
    <location>
        <begin position="11"/>
        <end position="39"/>
    </location>
</feature>
<keyword evidence="9" id="KW-0498">Mitosis</keyword>
<protein>
    <recommendedName>
        <fullName evidence="15">Protein Mis18-alpha</fullName>
    </recommendedName>
</protein>
<evidence type="ECO:0000259" key="19">
    <source>
        <dbReference type="PROSITE" id="PS51793"/>
    </source>
</evidence>
<keyword evidence="12" id="KW-0539">Nucleus</keyword>
<accession>A0A6J2KYK9</accession>
<dbReference type="GO" id="GO:0005634">
    <property type="term" value="C:nucleus"/>
    <property type="evidence" value="ECO:0007669"/>
    <property type="project" value="UniProtKB-SubCell"/>
</dbReference>
<evidence type="ECO:0000256" key="14">
    <source>
        <dbReference type="ARBA" id="ARBA00023328"/>
    </source>
</evidence>
<evidence type="ECO:0000256" key="3">
    <source>
        <dbReference type="ARBA" id="ARBA00004584"/>
    </source>
</evidence>
<feature type="domain" description="Mis18" evidence="19">
    <location>
        <begin position="82"/>
        <end position="180"/>
    </location>
</feature>
<evidence type="ECO:0000256" key="15">
    <source>
        <dbReference type="ARBA" id="ARBA00039650"/>
    </source>
</evidence>
<evidence type="ECO:0000256" key="13">
    <source>
        <dbReference type="ARBA" id="ARBA00023306"/>
    </source>
</evidence>
<keyword evidence="14" id="KW-0137">Centromere</keyword>
<evidence type="ECO:0000256" key="1">
    <source>
        <dbReference type="ARBA" id="ARBA00003694"/>
    </source>
</evidence>
<evidence type="ECO:0000256" key="10">
    <source>
        <dbReference type="ARBA" id="ARBA00022833"/>
    </source>
</evidence>
<keyword evidence="8" id="KW-0479">Metal-binding</keyword>
<dbReference type="GO" id="GO:0051301">
    <property type="term" value="P:cell division"/>
    <property type="evidence" value="ECO:0007669"/>
    <property type="project" value="UniProtKB-KW"/>
</dbReference>
<dbReference type="Proteomes" id="UP000504628">
    <property type="component" value="Chromosome 2"/>
</dbReference>
<dbReference type="PANTHER" id="PTHR16431">
    <property type="entry name" value="NEUROGENIC PROTEIN MASTERMIND"/>
    <property type="match status" value="1"/>
</dbReference>
<evidence type="ECO:0000256" key="7">
    <source>
        <dbReference type="ARBA" id="ARBA00022618"/>
    </source>
</evidence>
<gene>
    <name evidence="21" type="primary">MIS18A</name>
</gene>
<evidence type="ECO:0000313" key="20">
    <source>
        <dbReference type="Proteomes" id="UP000504628"/>
    </source>
</evidence>
<evidence type="ECO:0000256" key="18">
    <source>
        <dbReference type="SAM" id="MobiDB-lite"/>
    </source>
</evidence>
<evidence type="ECO:0000256" key="6">
    <source>
        <dbReference type="ARBA" id="ARBA00022553"/>
    </source>
</evidence>
<reference evidence="21" key="1">
    <citation type="submission" date="2025-08" db="UniProtKB">
        <authorList>
            <consortium name="RefSeq"/>
        </authorList>
    </citation>
    <scope>IDENTIFICATION</scope>
    <source>
        <tissue evidence="21">Muscle</tissue>
    </source>
</reference>
<dbReference type="GeneID" id="114490020"/>
<dbReference type="InterPro" id="IPR004910">
    <property type="entry name" value="Yippee/Mis18/Cereblon"/>
</dbReference>
<dbReference type="InParanoid" id="A0A6J2KYK9"/>
<keyword evidence="7" id="KW-0132">Cell division</keyword>
<dbReference type="Pfam" id="PF03226">
    <property type="entry name" value="Yippee-Mis18"/>
    <property type="match status" value="1"/>
</dbReference>
<dbReference type="PROSITE" id="PS51793">
    <property type="entry name" value="MIS18"/>
    <property type="match status" value="1"/>
</dbReference>
<evidence type="ECO:0000256" key="9">
    <source>
        <dbReference type="ARBA" id="ARBA00022776"/>
    </source>
</evidence>
<evidence type="ECO:0000256" key="4">
    <source>
        <dbReference type="ARBA" id="ARBA00022454"/>
    </source>
</evidence>
<keyword evidence="5" id="KW-1017">Isopeptide bond</keyword>
<dbReference type="GO" id="GO:0034080">
    <property type="term" value="P:CENP-A containing chromatin assembly"/>
    <property type="evidence" value="ECO:0007669"/>
    <property type="project" value="TreeGrafter"/>
</dbReference>
<feature type="region of interest" description="Disordered" evidence="18">
    <location>
        <begin position="1"/>
        <end position="40"/>
    </location>
</feature>
<dbReference type="GO" id="GO:0007059">
    <property type="term" value="P:chromosome segregation"/>
    <property type="evidence" value="ECO:0007669"/>
    <property type="project" value="TreeGrafter"/>
</dbReference>
<proteinExistence type="predicted"/>
<dbReference type="PANTHER" id="PTHR16431:SF2">
    <property type="entry name" value="PROTEIN MIS18-ALPHA"/>
    <property type="match status" value="1"/>
</dbReference>
<name>A0A6J2KYK9_9CHIR</name>
<keyword evidence="6" id="KW-0597">Phosphoprotein</keyword>
<dbReference type="GO" id="GO:0000785">
    <property type="term" value="C:chromatin"/>
    <property type="evidence" value="ECO:0007669"/>
    <property type="project" value="TreeGrafter"/>
</dbReference>
<sequence>MAGVVSEESCKGCSSASCACGEKGTWSNPSLSSRQLSEGSSRHQLLRQWTSTWDSLSEAASVAEGTRQREGPAVPSEEEDQPLVFLCAGCRRPLGDSLNWVTGQEDNNCILLRCVSSNVSVDKEQILSKRENENGCTLQALRCAGCEQHLGYAYRCTPGHLDYKRDLFCLDVGAVESYVLGSSVKQIVSEDKEVFNLESRTAIENSLKQMEDVLKALQTKLWDLEARLAFPGADS</sequence>
<dbReference type="OrthoDB" id="74210at2759"/>